<reference evidence="9" key="2">
    <citation type="submission" date="2025-08" db="UniProtKB">
        <authorList>
            <consortium name="Ensembl"/>
        </authorList>
    </citation>
    <scope>IDENTIFICATION</scope>
</reference>
<proteinExistence type="predicted"/>
<name>A0AAY5EMK9_ELEEL</name>
<dbReference type="Proteomes" id="UP000314983">
    <property type="component" value="Chromosome 14"/>
</dbReference>
<dbReference type="GeneTree" id="ENSGT00940000155494"/>
<evidence type="ECO:0000256" key="7">
    <source>
        <dbReference type="RuleBase" id="RU000686"/>
    </source>
</evidence>
<keyword evidence="2 7" id="KW-0963">Cytoplasm</keyword>
<organism evidence="9 10">
    <name type="scientific">Electrophorus electricus</name>
    <name type="common">Electric eel</name>
    <name type="synonym">Gymnotus electricus</name>
    <dbReference type="NCBI Taxonomy" id="8005"/>
    <lineage>
        <taxon>Eukaryota</taxon>
        <taxon>Metazoa</taxon>
        <taxon>Chordata</taxon>
        <taxon>Craniata</taxon>
        <taxon>Vertebrata</taxon>
        <taxon>Euteleostomi</taxon>
        <taxon>Actinopterygii</taxon>
        <taxon>Neopterygii</taxon>
        <taxon>Teleostei</taxon>
        <taxon>Ostariophysi</taxon>
        <taxon>Gymnotiformes</taxon>
        <taxon>Gymnotoidei</taxon>
        <taxon>Gymnotidae</taxon>
        <taxon>Electrophorus</taxon>
    </lineage>
</organism>
<dbReference type="PROSITE" id="PS00229">
    <property type="entry name" value="TAU_MAP_1"/>
    <property type="match status" value="2"/>
</dbReference>
<keyword evidence="5" id="KW-0677">Repeat</keyword>
<evidence type="ECO:0000256" key="8">
    <source>
        <dbReference type="SAM" id="MobiDB-lite"/>
    </source>
</evidence>
<dbReference type="GO" id="GO:0000226">
    <property type="term" value="P:microtubule cytoskeleton organization"/>
    <property type="evidence" value="ECO:0007669"/>
    <property type="project" value="TreeGrafter"/>
</dbReference>
<dbReference type="AlphaFoldDB" id="A0AAY5EMK9"/>
<reference evidence="9" key="3">
    <citation type="submission" date="2025-09" db="UniProtKB">
        <authorList>
            <consortium name="Ensembl"/>
        </authorList>
    </citation>
    <scope>IDENTIFICATION</scope>
</reference>
<comment type="subcellular location">
    <subcellularLocation>
        <location evidence="1 7">Cytoplasm</location>
        <location evidence="1 7">Cytoskeleton</location>
    </subcellularLocation>
</comment>
<evidence type="ECO:0000256" key="4">
    <source>
        <dbReference type="ARBA" id="ARBA00022701"/>
    </source>
</evidence>
<evidence type="ECO:0000256" key="6">
    <source>
        <dbReference type="ARBA" id="ARBA00023212"/>
    </source>
</evidence>
<accession>A0AAY5EMK9</accession>
<protein>
    <recommendedName>
        <fullName evidence="7">Microtubule-associated protein</fullName>
    </recommendedName>
</protein>
<reference evidence="9 10" key="1">
    <citation type="submission" date="2020-05" db="EMBL/GenBank/DDBJ databases">
        <title>Electrophorus electricus (electric eel) genome, fEleEle1, primary haplotype.</title>
        <authorList>
            <person name="Myers G."/>
            <person name="Meyer A."/>
            <person name="Fedrigo O."/>
            <person name="Formenti G."/>
            <person name="Rhie A."/>
            <person name="Tracey A."/>
            <person name="Sims Y."/>
            <person name="Jarvis E.D."/>
        </authorList>
    </citation>
    <scope>NUCLEOTIDE SEQUENCE [LARGE SCALE GENOMIC DNA]</scope>
</reference>
<evidence type="ECO:0000313" key="10">
    <source>
        <dbReference type="Proteomes" id="UP000314983"/>
    </source>
</evidence>
<sequence>MPDLKSVRSKVGSTDNIKHQPGGGRVQILDQKLDFSSVKAKCGSKGNMKHVPGGGNVSNHNMNLDNKVDFSNVQARCGSKDNIKHIPGGGKVLKPGGHRTLLVHCTLISTLILSI</sequence>
<dbReference type="InterPro" id="IPR001084">
    <property type="entry name" value="MAP_tubulin-bd_rpt"/>
</dbReference>
<evidence type="ECO:0000256" key="2">
    <source>
        <dbReference type="ARBA" id="ARBA00022490"/>
    </source>
</evidence>
<dbReference type="PROSITE" id="PS51491">
    <property type="entry name" value="TAU_MAP_2"/>
    <property type="match status" value="3"/>
</dbReference>
<dbReference type="GO" id="GO:0031175">
    <property type="term" value="P:neuron projection development"/>
    <property type="evidence" value="ECO:0007669"/>
    <property type="project" value="TreeGrafter"/>
</dbReference>
<dbReference type="GO" id="GO:0008017">
    <property type="term" value="F:microtubule binding"/>
    <property type="evidence" value="ECO:0007669"/>
    <property type="project" value="InterPro"/>
</dbReference>
<dbReference type="Ensembl" id="ENSEEET00000060012.1">
    <property type="protein sequence ID" value="ENSEEEP00000057824.1"/>
    <property type="gene ID" value="ENSEEEG00000024876.1"/>
</dbReference>
<keyword evidence="3" id="KW-0597">Phosphoprotein</keyword>
<evidence type="ECO:0000313" key="9">
    <source>
        <dbReference type="Ensembl" id="ENSEEEP00000057824.1"/>
    </source>
</evidence>
<keyword evidence="4 7" id="KW-0493">Microtubule</keyword>
<dbReference type="Pfam" id="PF00418">
    <property type="entry name" value="Tubulin-binding"/>
    <property type="match status" value="3"/>
</dbReference>
<feature type="region of interest" description="Disordered" evidence="8">
    <location>
        <begin position="42"/>
        <end position="63"/>
    </location>
</feature>
<dbReference type="GO" id="GO:0043005">
    <property type="term" value="C:neuron projection"/>
    <property type="evidence" value="ECO:0007669"/>
    <property type="project" value="TreeGrafter"/>
</dbReference>
<evidence type="ECO:0000256" key="1">
    <source>
        <dbReference type="ARBA" id="ARBA00004245"/>
    </source>
</evidence>
<keyword evidence="10" id="KW-1185">Reference proteome</keyword>
<feature type="region of interest" description="Disordered" evidence="8">
    <location>
        <begin position="1"/>
        <end position="23"/>
    </location>
</feature>
<dbReference type="PANTHER" id="PTHR11501">
    <property type="entry name" value="MICROTUBULE-ASSOCIATED PROTEIN"/>
    <property type="match status" value="1"/>
</dbReference>
<dbReference type="PANTHER" id="PTHR11501:SF18">
    <property type="entry name" value="MICROTUBULE-ASSOCIATED PROTEIN"/>
    <property type="match status" value="1"/>
</dbReference>
<evidence type="ECO:0000256" key="3">
    <source>
        <dbReference type="ARBA" id="ARBA00022553"/>
    </source>
</evidence>
<evidence type="ECO:0000256" key="5">
    <source>
        <dbReference type="ARBA" id="ARBA00022737"/>
    </source>
</evidence>
<dbReference type="InterPro" id="IPR027324">
    <property type="entry name" value="MAP2/MAP4/Tau"/>
</dbReference>
<dbReference type="GO" id="GO:0005874">
    <property type="term" value="C:microtubule"/>
    <property type="evidence" value="ECO:0007669"/>
    <property type="project" value="UniProtKB-KW"/>
</dbReference>
<keyword evidence="6 7" id="KW-0206">Cytoskeleton</keyword>